<dbReference type="AlphaFoldDB" id="A0A9Q8SGQ2"/>
<dbReference type="RefSeq" id="XP_049138715.1">
    <property type="nucleotide sequence ID" value="XM_049281572.1"/>
</dbReference>
<dbReference type="KEGG" id="clup:CLUP02_02540"/>
<name>A0A9Q8SGQ2_9PEZI</name>
<dbReference type="Proteomes" id="UP000830671">
    <property type="component" value="Chromosome 2"/>
</dbReference>
<gene>
    <name evidence="1" type="ORF">CLUP02_02540</name>
</gene>
<dbReference type="EMBL" id="CP019474">
    <property type="protein sequence ID" value="UQC77074.1"/>
    <property type="molecule type" value="Genomic_DNA"/>
</dbReference>
<dbReference type="GeneID" id="73336582"/>
<proteinExistence type="predicted"/>
<accession>A0A9Q8SGQ2</accession>
<organism evidence="1 2">
    <name type="scientific">Colletotrichum lupini</name>
    <dbReference type="NCBI Taxonomy" id="145971"/>
    <lineage>
        <taxon>Eukaryota</taxon>
        <taxon>Fungi</taxon>
        <taxon>Dikarya</taxon>
        <taxon>Ascomycota</taxon>
        <taxon>Pezizomycotina</taxon>
        <taxon>Sordariomycetes</taxon>
        <taxon>Hypocreomycetidae</taxon>
        <taxon>Glomerellales</taxon>
        <taxon>Glomerellaceae</taxon>
        <taxon>Colletotrichum</taxon>
        <taxon>Colletotrichum acutatum species complex</taxon>
    </lineage>
</organism>
<sequence>MTSRLKDYLSIFKTQESSSSDWNPEVDVKPYEPWLYHSKNMTNTWHRWRYKANVSLRRDLTYRALLKSIDRFNWSNNLQQIVRGEIHGPCLKLIKTEGHNFIELISGSEKYHTRTRAFQNFILRYRVRIYNTEGKESLSGRSPHISVEFSSKSCISRQNHTHIVFDITSRRGYPFGKASQTRGQTSCVLMWIAPELT</sequence>
<keyword evidence="2" id="KW-1185">Reference proteome</keyword>
<evidence type="ECO:0000313" key="1">
    <source>
        <dbReference type="EMBL" id="UQC77074.1"/>
    </source>
</evidence>
<evidence type="ECO:0000313" key="2">
    <source>
        <dbReference type="Proteomes" id="UP000830671"/>
    </source>
</evidence>
<protein>
    <submittedName>
        <fullName evidence="1">Uncharacterized protein</fullName>
    </submittedName>
</protein>
<reference evidence="1" key="1">
    <citation type="journal article" date="2021" name="Mol. Plant Microbe Interact.">
        <title>Complete Genome Sequence of the Plant-Pathogenic Fungus Colletotrichum lupini.</title>
        <authorList>
            <person name="Baroncelli R."/>
            <person name="Pensec F."/>
            <person name="Da Lio D."/>
            <person name="Boufleur T."/>
            <person name="Vicente I."/>
            <person name="Sarrocco S."/>
            <person name="Picot A."/>
            <person name="Baraldi E."/>
            <person name="Sukno S."/>
            <person name="Thon M."/>
            <person name="Le Floch G."/>
        </authorList>
    </citation>
    <scope>NUCLEOTIDE SEQUENCE</scope>
    <source>
        <strain evidence="1">IMI 504893</strain>
    </source>
</reference>